<keyword evidence="8" id="KW-1185">Reference proteome</keyword>
<keyword evidence="5" id="KW-0539">Nucleus</keyword>
<dbReference type="EMBL" id="JAUTXT010000047">
    <property type="protein sequence ID" value="KAK3671073.1"/>
    <property type="molecule type" value="Genomic_DNA"/>
</dbReference>
<evidence type="ECO:0000256" key="5">
    <source>
        <dbReference type="ARBA" id="ARBA00023242"/>
    </source>
</evidence>
<keyword evidence="3" id="KW-0963">Cytoplasm</keyword>
<dbReference type="GO" id="GO:0043161">
    <property type="term" value="P:proteasome-mediated ubiquitin-dependent protein catabolic process"/>
    <property type="evidence" value="ECO:0007669"/>
    <property type="project" value="TreeGrafter"/>
</dbReference>
<evidence type="ECO:0000256" key="4">
    <source>
        <dbReference type="ARBA" id="ARBA00022737"/>
    </source>
</evidence>
<dbReference type="SUPFAM" id="SSF48371">
    <property type="entry name" value="ARM repeat"/>
    <property type="match status" value="2"/>
</dbReference>
<dbReference type="GO" id="GO:0034657">
    <property type="term" value="C:GID complex"/>
    <property type="evidence" value="ECO:0007669"/>
    <property type="project" value="TreeGrafter"/>
</dbReference>
<gene>
    <name evidence="7" type="ORF">LTR78_009034</name>
</gene>
<accession>A0AAE0TSY7</accession>
<dbReference type="AlphaFoldDB" id="A0AAE0TSY7"/>
<comment type="caution">
    <text evidence="7">The sequence shown here is derived from an EMBL/GenBank/DDBJ whole genome shotgun (WGS) entry which is preliminary data.</text>
</comment>
<dbReference type="InterPro" id="IPR011989">
    <property type="entry name" value="ARM-like"/>
</dbReference>
<evidence type="ECO:0000256" key="3">
    <source>
        <dbReference type="ARBA" id="ARBA00022490"/>
    </source>
</evidence>
<dbReference type="InterPro" id="IPR000225">
    <property type="entry name" value="Armadillo"/>
</dbReference>
<evidence type="ECO:0000256" key="1">
    <source>
        <dbReference type="ARBA" id="ARBA00004123"/>
    </source>
</evidence>
<dbReference type="SMART" id="SM00185">
    <property type="entry name" value="ARM"/>
    <property type="match status" value="5"/>
</dbReference>
<protein>
    <recommendedName>
        <fullName evidence="9">Armadillo repeat-containing protein 8</fullName>
    </recommendedName>
</protein>
<feature type="region of interest" description="Disordered" evidence="6">
    <location>
        <begin position="57"/>
        <end position="76"/>
    </location>
</feature>
<dbReference type="GO" id="GO:0005634">
    <property type="term" value="C:nucleus"/>
    <property type="evidence" value="ECO:0007669"/>
    <property type="project" value="UniProtKB-SubCell"/>
</dbReference>
<dbReference type="GO" id="GO:0005737">
    <property type="term" value="C:cytoplasm"/>
    <property type="evidence" value="ECO:0007669"/>
    <property type="project" value="UniProtKB-SubCell"/>
</dbReference>
<dbReference type="Proteomes" id="UP001274830">
    <property type="component" value="Unassembled WGS sequence"/>
</dbReference>
<organism evidence="7 8">
    <name type="scientific">Recurvomyces mirabilis</name>
    <dbReference type="NCBI Taxonomy" id="574656"/>
    <lineage>
        <taxon>Eukaryota</taxon>
        <taxon>Fungi</taxon>
        <taxon>Dikarya</taxon>
        <taxon>Ascomycota</taxon>
        <taxon>Pezizomycotina</taxon>
        <taxon>Dothideomycetes</taxon>
        <taxon>Dothideomycetidae</taxon>
        <taxon>Mycosphaerellales</taxon>
        <taxon>Teratosphaeriaceae</taxon>
        <taxon>Recurvomyces</taxon>
    </lineage>
</organism>
<reference evidence="7" key="1">
    <citation type="submission" date="2023-07" db="EMBL/GenBank/DDBJ databases">
        <title>Black Yeasts Isolated from many extreme environments.</title>
        <authorList>
            <person name="Coleine C."/>
            <person name="Stajich J.E."/>
            <person name="Selbmann L."/>
        </authorList>
    </citation>
    <scope>NUCLEOTIDE SEQUENCE</scope>
    <source>
        <strain evidence="7">CCFEE 5485</strain>
    </source>
</reference>
<evidence type="ECO:0000256" key="2">
    <source>
        <dbReference type="ARBA" id="ARBA00004496"/>
    </source>
</evidence>
<proteinExistence type="predicted"/>
<dbReference type="Gene3D" id="1.25.10.10">
    <property type="entry name" value="Leucine-rich Repeat Variant"/>
    <property type="match status" value="3"/>
</dbReference>
<dbReference type="PANTHER" id="PTHR15651">
    <property type="entry name" value="ARMADILLO REPEAT-CONTAINING PROTEIN 8"/>
    <property type="match status" value="1"/>
</dbReference>
<evidence type="ECO:0000313" key="8">
    <source>
        <dbReference type="Proteomes" id="UP001274830"/>
    </source>
</evidence>
<dbReference type="InterPro" id="IPR038739">
    <property type="entry name" value="ARMC8/Vid28"/>
</dbReference>
<evidence type="ECO:0000313" key="7">
    <source>
        <dbReference type="EMBL" id="KAK3671073.1"/>
    </source>
</evidence>
<name>A0AAE0TSY7_9PEZI</name>
<evidence type="ECO:0000256" key="6">
    <source>
        <dbReference type="SAM" id="MobiDB-lite"/>
    </source>
</evidence>
<dbReference type="PANTHER" id="PTHR15651:SF7">
    <property type="entry name" value="ARMADILLO REPEAT-CONTAINING PROTEIN 8"/>
    <property type="match status" value="1"/>
</dbReference>
<comment type="subcellular location">
    <subcellularLocation>
        <location evidence="2">Cytoplasm</location>
    </subcellularLocation>
    <subcellularLocation>
        <location evidence="1">Nucleus</location>
    </subcellularLocation>
</comment>
<keyword evidence="4" id="KW-0677">Repeat</keyword>
<dbReference type="InterPro" id="IPR016024">
    <property type="entry name" value="ARM-type_fold"/>
</dbReference>
<evidence type="ECO:0008006" key="9">
    <source>
        <dbReference type="Google" id="ProtNLM"/>
    </source>
</evidence>
<sequence length="986" mass="106013">MAEVVEAVRQAATIDGRIAALRRLKNYLVGHDQRKEMAVHHGAIRLLTDILNSSSRAAGKHRGGLHSSPTSTQHMTPEDELRLQATNIVGTLANGGCAFILALLSANAPAILMSSLATDSPSKLTTATLQTIKNIGSCWAASQSVLDSGTQAALDLFSEQSSRNLHAILVQQNITPALHQQRRLVTDIISICATSDAIKIELVANSSLLETLAALLAAHAVATGQTSYQGGASQLPPPPRPADVPSILAAISTIITGSLYRAHAFSLSSVIGRLFAISGSNSDQRHRFGAKDGFVSPEDGPLLPSLHVPAHGTTSYQYSSRAFPAAAALQTPTRKGPIGLDDAPNGGDVDHANAVCSWLLVLARSMQGSDRLAALKLLALVNNAIDTDTFNSGHRSEYVQKTRERKKQMSLLAVPLAVNMVQLVNESKSVEAIGTGDRDALLVKEQACEVLALLVRDFEELQTAAVDAGAIKNVCPVLKKSFDSVPLSKPMWAPKTNALDTASAPVTCLLGSKGLPSEILHAMRCRQGALQALSALSEREDVHRKLIVEAGVVPCIIDSLKPFPPDYADKLVANRGQVGPKDGNTTPVILAACRAAKTMSRSVSLLRTSLIDAGVAKPIFQLLSHQDPEVQLAATDVCANLLLEFSPMRDDLIAEGVIRTLTSHARTSSAALRLSSMWALKHLVLSSPKDIKIKTLNELGSGWLVNAIEGEHRDIVTSHSNGGGVSVGLSTPNAAGEQVELLNPSTMDVDEPAEHDEDGEVMYDESSSTHYQASQLRSTLSASSSTFNSRQYLSSVREQEQNPILRAKQDDVAVQEQALDFVRNLLNGEDCASMLDHLLQQLGSNKLFELLTAHLAPLPSSARLTGSHGRHVYGPSCLIYSTISILTHIANAMPRHKQMLIAQRTLLKTWLPHFTHQDRKVRAACLWTINSLTWIENDGDRRDARQRAEQLRSVGIEAAARALTADADMDVKERAKTAVRQFDQLS</sequence>